<keyword evidence="2" id="KW-1003">Cell membrane</keyword>
<proteinExistence type="inferred from homology"/>
<evidence type="ECO:0000256" key="2">
    <source>
        <dbReference type="ARBA" id="ARBA00022475"/>
    </source>
</evidence>
<feature type="transmembrane region" description="Helical" evidence="7">
    <location>
        <begin position="20"/>
        <end position="41"/>
    </location>
</feature>
<reference evidence="8 9" key="1">
    <citation type="submission" date="2019-01" db="EMBL/GenBank/DDBJ databases">
        <title>Lacibacter sp. strain TTM-7.</title>
        <authorList>
            <person name="Chen W.-M."/>
        </authorList>
    </citation>
    <scope>NUCLEOTIDE SEQUENCE [LARGE SCALE GENOMIC DNA]</scope>
    <source>
        <strain evidence="8 9">TTM-7</strain>
    </source>
</reference>
<dbReference type="GO" id="GO:0008961">
    <property type="term" value="F:phosphatidylglycerol-prolipoprotein diacylglyceryl transferase activity"/>
    <property type="evidence" value="ECO:0007669"/>
    <property type="project" value="InterPro"/>
</dbReference>
<dbReference type="Proteomes" id="UP000290204">
    <property type="component" value="Unassembled WGS sequence"/>
</dbReference>
<feature type="transmembrane region" description="Helical" evidence="7">
    <location>
        <begin position="62"/>
        <end position="87"/>
    </location>
</feature>
<dbReference type="GO" id="GO:0005886">
    <property type="term" value="C:plasma membrane"/>
    <property type="evidence" value="ECO:0007669"/>
    <property type="project" value="InterPro"/>
</dbReference>
<accession>A0A4V1M734</accession>
<organism evidence="8 9">
    <name type="scientific">Lacibacter luteus</name>
    <dbReference type="NCBI Taxonomy" id="2508719"/>
    <lineage>
        <taxon>Bacteria</taxon>
        <taxon>Pseudomonadati</taxon>
        <taxon>Bacteroidota</taxon>
        <taxon>Chitinophagia</taxon>
        <taxon>Chitinophagales</taxon>
        <taxon>Chitinophagaceae</taxon>
        <taxon>Lacibacter</taxon>
    </lineage>
</organism>
<keyword evidence="6 7" id="KW-0472">Membrane</keyword>
<keyword evidence="3 8" id="KW-0808">Transferase</keyword>
<feature type="transmembrane region" description="Helical" evidence="7">
    <location>
        <begin position="107"/>
        <end position="126"/>
    </location>
</feature>
<keyword evidence="4 7" id="KW-0812">Transmembrane</keyword>
<dbReference type="EMBL" id="SDHW01000007">
    <property type="protein sequence ID" value="RXK58065.1"/>
    <property type="molecule type" value="Genomic_DNA"/>
</dbReference>
<dbReference type="Pfam" id="PF01790">
    <property type="entry name" value="LGT"/>
    <property type="match status" value="1"/>
</dbReference>
<keyword evidence="5 7" id="KW-1133">Transmembrane helix</keyword>
<evidence type="ECO:0000256" key="7">
    <source>
        <dbReference type="SAM" id="Phobius"/>
    </source>
</evidence>
<dbReference type="OrthoDB" id="871140at2"/>
<evidence type="ECO:0000313" key="9">
    <source>
        <dbReference type="Proteomes" id="UP000290204"/>
    </source>
</evidence>
<comment type="similarity">
    <text evidence="1">Belongs to the Lgt family.</text>
</comment>
<dbReference type="PANTHER" id="PTHR30589:SF0">
    <property type="entry name" value="PHOSPHATIDYLGLYCEROL--PROLIPOPROTEIN DIACYLGLYCERYL TRANSFERASE"/>
    <property type="match status" value="1"/>
</dbReference>
<feature type="transmembrane region" description="Helical" evidence="7">
    <location>
        <begin position="187"/>
        <end position="207"/>
    </location>
</feature>
<evidence type="ECO:0000256" key="1">
    <source>
        <dbReference type="ARBA" id="ARBA00007150"/>
    </source>
</evidence>
<feature type="transmembrane region" description="Helical" evidence="7">
    <location>
        <begin position="366"/>
        <end position="383"/>
    </location>
</feature>
<keyword evidence="9" id="KW-1185">Reference proteome</keyword>
<dbReference type="AlphaFoldDB" id="A0A4V1M734"/>
<feature type="transmembrane region" description="Helical" evidence="7">
    <location>
        <begin position="291"/>
        <end position="311"/>
    </location>
</feature>
<feature type="transmembrane region" description="Helical" evidence="7">
    <location>
        <begin position="403"/>
        <end position="420"/>
    </location>
</feature>
<evidence type="ECO:0000313" key="8">
    <source>
        <dbReference type="EMBL" id="RXK58065.1"/>
    </source>
</evidence>
<dbReference type="GO" id="GO:0042158">
    <property type="term" value="P:lipoprotein biosynthetic process"/>
    <property type="evidence" value="ECO:0007669"/>
    <property type="project" value="InterPro"/>
</dbReference>
<comment type="caution">
    <text evidence="8">The sequence shown here is derived from an EMBL/GenBank/DDBJ whole genome shotgun (WGS) entry which is preliminary data.</text>
</comment>
<sequence>MYPNLYYFFKDVLGVEWEWARFLNSFGFFVALAFIISAIVLTKGLQRKEKQGFLQPFEEKRVFGKPATVGELLTNGLLGFVMGYKIIGAFMNAGSGVDPQAYIFSSQGSWGAGIFLALLFAGLKWYEKNKQKAAKPEERKVRIWPHERVGDITVMAAIFGFAGAKIFHNLENWDQFVADPIGSLVSFSGLTFYGGLICAAIAIIIYAKRKGISIRHLADAMGPTLMLAYALGRIGCQVAGDGDWGVPNAAYVSDSTGAVRLANAGEFQQALRSNTIYLQEEFGRGMKPENVPYATFKAPSFLPVWMVAYTYPHNVNSMGNKLADCAEDDHCNYLPLPVFPTPFYETVVCLLLFGVLLYYRSRIKLAGGLFCLYLVLNGAERFFVEKIRVNTKYESLPFQPTQAELISLGLVILGIVLYFVSKKKTSASK</sequence>
<evidence type="ECO:0000256" key="4">
    <source>
        <dbReference type="ARBA" id="ARBA00022692"/>
    </source>
</evidence>
<dbReference type="PANTHER" id="PTHR30589">
    <property type="entry name" value="PROLIPOPROTEIN DIACYLGLYCERYL TRANSFERASE"/>
    <property type="match status" value="1"/>
</dbReference>
<dbReference type="InterPro" id="IPR001640">
    <property type="entry name" value="Lgt"/>
</dbReference>
<evidence type="ECO:0000256" key="6">
    <source>
        <dbReference type="ARBA" id="ARBA00023136"/>
    </source>
</evidence>
<name>A0A4V1M734_9BACT</name>
<gene>
    <name evidence="8" type="ORF">ESA94_18805</name>
</gene>
<feature type="transmembrane region" description="Helical" evidence="7">
    <location>
        <begin position="342"/>
        <end position="359"/>
    </location>
</feature>
<feature type="transmembrane region" description="Helical" evidence="7">
    <location>
        <begin position="149"/>
        <end position="167"/>
    </location>
</feature>
<evidence type="ECO:0000256" key="3">
    <source>
        <dbReference type="ARBA" id="ARBA00022679"/>
    </source>
</evidence>
<protein>
    <submittedName>
        <fullName evidence="8">Diacylglyceryl transferase</fullName>
    </submittedName>
</protein>
<dbReference type="RefSeq" id="WP_129132494.1">
    <property type="nucleotide sequence ID" value="NZ_SDHW01000007.1"/>
</dbReference>
<evidence type="ECO:0000256" key="5">
    <source>
        <dbReference type="ARBA" id="ARBA00022989"/>
    </source>
</evidence>